<dbReference type="Pfam" id="PF13424">
    <property type="entry name" value="TPR_12"/>
    <property type="match status" value="2"/>
</dbReference>
<feature type="domain" description="NB-ARC" evidence="2">
    <location>
        <begin position="272"/>
        <end position="386"/>
    </location>
</feature>
<dbReference type="InterPro" id="IPR002182">
    <property type="entry name" value="NB-ARC"/>
</dbReference>
<dbReference type="PANTHER" id="PTHR46082:SF6">
    <property type="entry name" value="AAA+ ATPASE DOMAIN-CONTAINING PROTEIN-RELATED"/>
    <property type="match status" value="1"/>
</dbReference>
<dbReference type="SMART" id="SM00028">
    <property type="entry name" value="TPR"/>
    <property type="match status" value="6"/>
</dbReference>
<dbReference type="Pfam" id="PF00931">
    <property type="entry name" value="NB-ARC"/>
    <property type="match status" value="1"/>
</dbReference>
<dbReference type="InterPro" id="IPR056681">
    <property type="entry name" value="DUF7779"/>
</dbReference>
<keyword evidence="1" id="KW-0802">TPR repeat</keyword>
<dbReference type="Gene3D" id="3.40.50.300">
    <property type="entry name" value="P-loop containing nucleotide triphosphate hydrolases"/>
    <property type="match status" value="1"/>
</dbReference>
<evidence type="ECO:0000313" key="4">
    <source>
        <dbReference type="EMBL" id="GAA3505612.1"/>
    </source>
</evidence>
<gene>
    <name evidence="4" type="primary">fxsT</name>
    <name evidence="4" type="ORF">GCM10019016_127250</name>
</gene>
<evidence type="ECO:0000259" key="2">
    <source>
        <dbReference type="Pfam" id="PF00931"/>
    </source>
</evidence>
<dbReference type="InterPro" id="IPR019734">
    <property type="entry name" value="TPR_rpt"/>
</dbReference>
<keyword evidence="5" id="KW-1185">Reference proteome</keyword>
<feature type="domain" description="DUF7779" evidence="3">
    <location>
        <begin position="487"/>
        <end position="567"/>
    </location>
</feature>
<dbReference type="PROSITE" id="PS50005">
    <property type="entry name" value="TPR"/>
    <property type="match status" value="1"/>
</dbReference>
<name>A0ABP6UCW7_9ACTN</name>
<proteinExistence type="predicted"/>
<organism evidence="4 5">
    <name type="scientific">Streptomyces prasinosporus</name>
    <dbReference type="NCBI Taxonomy" id="68256"/>
    <lineage>
        <taxon>Bacteria</taxon>
        <taxon>Bacillati</taxon>
        <taxon>Actinomycetota</taxon>
        <taxon>Actinomycetes</taxon>
        <taxon>Kitasatosporales</taxon>
        <taxon>Streptomycetaceae</taxon>
        <taxon>Streptomyces</taxon>
        <taxon>Streptomyces albogriseolus group</taxon>
    </lineage>
</organism>
<dbReference type="PANTHER" id="PTHR46082">
    <property type="entry name" value="ATP/GTP-BINDING PROTEIN-RELATED"/>
    <property type="match status" value="1"/>
</dbReference>
<feature type="repeat" description="TPR" evidence="1">
    <location>
        <begin position="755"/>
        <end position="788"/>
    </location>
</feature>
<dbReference type="InterPro" id="IPR053137">
    <property type="entry name" value="NLR-like"/>
</dbReference>
<comment type="caution">
    <text evidence="4">The sequence shown here is derived from an EMBL/GenBank/DDBJ whole genome shotgun (WGS) entry which is preliminary data.</text>
</comment>
<dbReference type="PRINTS" id="PR00364">
    <property type="entry name" value="DISEASERSIST"/>
</dbReference>
<dbReference type="Gene3D" id="1.25.40.10">
    <property type="entry name" value="Tetratricopeptide repeat domain"/>
    <property type="match status" value="2"/>
</dbReference>
<evidence type="ECO:0000256" key="1">
    <source>
        <dbReference type="PROSITE-ProRule" id="PRU00339"/>
    </source>
</evidence>
<evidence type="ECO:0000259" key="3">
    <source>
        <dbReference type="Pfam" id="PF25000"/>
    </source>
</evidence>
<dbReference type="NCBIfam" id="NF040586">
    <property type="entry name" value="FxSxx_TPR"/>
    <property type="match status" value="1"/>
</dbReference>
<dbReference type="InterPro" id="IPR027417">
    <property type="entry name" value="P-loop_NTPase"/>
</dbReference>
<dbReference type="InterPro" id="IPR011990">
    <property type="entry name" value="TPR-like_helical_dom_sf"/>
</dbReference>
<dbReference type="EMBL" id="BAAAXF010000083">
    <property type="protein sequence ID" value="GAA3505612.1"/>
    <property type="molecule type" value="Genomic_DNA"/>
</dbReference>
<dbReference type="Pfam" id="PF25000">
    <property type="entry name" value="DUF7779"/>
    <property type="match status" value="1"/>
</dbReference>
<accession>A0ABP6UCW7</accession>
<dbReference type="Proteomes" id="UP001501455">
    <property type="component" value="Unassembled WGS sequence"/>
</dbReference>
<protein>
    <submittedName>
        <fullName evidence="4">FxSxx-COOH system tetratricopeptide repeat protein</fullName>
    </submittedName>
</protein>
<dbReference type="SUPFAM" id="SSF48452">
    <property type="entry name" value="TPR-like"/>
    <property type="match status" value="2"/>
</dbReference>
<reference evidence="5" key="1">
    <citation type="journal article" date="2019" name="Int. J. Syst. Evol. Microbiol.">
        <title>The Global Catalogue of Microorganisms (GCM) 10K type strain sequencing project: providing services to taxonomists for standard genome sequencing and annotation.</title>
        <authorList>
            <consortium name="The Broad Institute Genomics Platform"/>
            <consortium name="The Broad Institute Genome Sequencing Center for Infectious Disease"/>
            <person name="Wu L."/>
            <person name="Ma J."/>
        </authorList>
    </citation>
    <scope>NUCLEOTIDE SEQUENCE [LARGE SCALE GENOMIC DNA]</scope>
    <source>
        <strain evidence="5">JCM 4816</strain>
    </source>
</reference>
<sequence length="979" mass="106628">MPSTLALGGAVVSYASVGEGFAGTPSLSQVVATGLTAGITYLGAAAVTDRGMADPGRASDPHGAQEAPPEQRTIALCYLPGERTWADWTATVLVRAGFTVLRRGGLPPRDDGPGQAAQQLLDGADSALVLLPEVPPQNLAHYARWLHQLVAAHEAGEPISWIRYGSLDLWGDARTGAVNPLEALPHDACLDLSSREPDVVASALVTRLHRLGLAPGGPVTDVALLAAGLGYPAWGAAITNIPPRNPHFTDRDTALATLAQCLLSDDGGSHPDAGGLVGLPGVGKTQTALEFGHRFASHYDVVWWVNAERQVSLSGQLSELARTLGAEEVPDLAVMLTRLWAALRERSRWLLVYDNVEQPPDVSTIWPRASNGDVLITSRNPNWGSLGVTRVPLKAFDLDDGEAFLLKRTRESDREAARDVTARLGGLPFALEYAGAYVEERRASLAGYRALLGEGPRHTSAATDTDWYASAMATSWNVSFNLANDENPHVRALLSVFSFLAPDDIPRDLVPGHIDALGGEQGGLPATRAEYDRTLAVLVRLSLVDATEDRITIHRLAQEYVLSRMTGPEEQRWAVCSALALVSAAFPMEPLSPASWVACRRFTPHVLELTEARAAHYPLLRERCPAVLGSLLLRTGRYLHLRGEHGPARGLLEQALDVESSRTEPDRLARAMVLAALGRVYYHQAELRDARRVTDQAIAAAVGELGDQDHFVGRLRLHLSRILRELTAFEEAEQLAREVLENLRQSDGVRHPLVAEAWATYGDALWRRGRLQEAADAYREALEVRSALPDTPAIDMATCHKHLGIISRELDDLDTAEQELRTARTLLIADYGTDYGENHRDVIDVDGHLAEVLRRSGRLEEAYGLLRRVVAVREEEFQDHPDVAGSLTKLGALLRDQDRYEESESVLNRAVAMFERCMGSEHPYVADAVVERSLTRRAAGDQEGAVADIGRAVSTYAARYAAGHPDLERAERVRQEITS</sequence>
<evidence type="ECO:0000313" key="5">
    <source>
        <dbReference type="Proteomes" id="UP001501455"/>
    </source>
</evidence>
<dbReference type="SUPFAM" id="SSF52540">
    <property type="entry name" value="P-loop containing nucleoside triphosphate hydrolases"/>
    <property type="match status" value="1"/>
</dbReference>